<evidence type="ECO:0000313" key="2">
    <source>
        <dbReference type="Proteomes" id="UP000244948"/>
    </source>
</evidence>
<organism evidence="1 2">
    <name type="scientific">Ignatzschineria indica</name>
    <dbReference type="NCBI Taxonomy" id="472583"/>
    <lineage>
        <taxon>Bacteria</taxon>
        <taxon>Pseudomonadati</taxon>
        <taxon>Pseudomonadota</taxon>
        <taxon>Gammaproteobacteria</taxon>
        <taxon>Cardiobacteriales</taxon>
        <taxon>Ignatzschineriaceae</taxon>
        <taxon>Ignatzschineria</taxon>
    </lineage>
</organism>
<keyword evidence="2" id="KW-1185">Reference proteome</keyword>
<evidence type="ECO:0000313" key="1">
    <source>
        <dbReference type="EMBL" id="PWD85600.1"/>
    </source>
</evidence>
<proteinExistence type="predicted"/>
<accession>A0A2U2AQ15</accession>
<protein>
    <recommendedName>
        <fullName evidence="3">Lipoprotein</fullName>
    </recommendedName>
</protein>
<dbReference type="PROSITE" id="PS51257">
    <property type="entry name" value="PROKAR_LIPOPROTEIN"/>
    <property type="match status" value="1"/>
</dbReference>
<evidence type="ECO:0008006" key="3">
    <source>
        <dbReference type="Google" id="ProtNLM"/>
    </source>
</evidence>
<dbReference type="EMBL" id="QEWR01000001">
    <property type="protein sequence ID" value="PWD85600.1"/>
    <property type="molecule type" value="Genomic_DNA"/>
</dbReference>
<reference evidence="1 2" key="1">
    <citation type="journal article" date="2018" name="Genome Announc.">
        <title>Ignatzschineria cameli sp. nov., isolated from necrotic foot tissue of dromedaries (Camelus dromedarius) and associated maggots (Wohlfahrtia species) in Dubai.</title>
        <authorList>
            <person name="Tsang C.C."/>
            <person name="Tang J.Y."/>
            <person name="Fong J.Y."/>
            <person name="Kinne J."/>
            <person name="Lee H.H."/>
            <person name="Joseph M."/>
            <person name="Jose S."/>
            <person name="Schuster R.K."/>
            <person name="Tang Y."/>
            <person name="Sivakumar S."/>
            <person name="Chen J.H."/>
            <person name="Teng J.L."/>
            <person name="Lau S.K."/>
            <person name="Wernery U."/>
            <person name="Woo P.C."/>
        </authorList>
    </citation>
    <scope>NUCLEOTIDE SEQUENCE [LARGE SCALE GENOMIC DNA]</scope>
    <source>
        <strain evidence="1 2">KCTC 22643</strain>
    </source>
</reference>
<gene>
    <name evidence="1" type="ORF">DC082_00275</name>
</gene>
<sequence length="79" mass="8761">MIVRSAMRANKKGENMKISTRLSLLIATVMFLTACTIRADIPNRMVIDSDGIVIDSKNKKKKDKEGYFCPPGQAKKGNC</sequence>
<comment type="caution">
    <text evidence="1">The sequence shown here is derived from an EMBL/GenBank/DDBJ whole genome shotgun (WGS) entry which is preliminary data.</text>
</comment>
<dbReference type="AlphaFoldDB" id="A0A2U2AQ15"/>
<dbReference type="Proteomes" id="UP000244948">
    <property type="component" value="Unassembled WGS sequence"/>
</dbReference>
<name>A0A2U2AQ15_9GAMM</name>